<evidence type="ECO:0000313" key="1">
    <source>
        <dbReference type="EMBL" id="MEB3963584.1"/>
    </source>
</evidence>
<comment type="caution">
    <text evidence="1">The sequence shown here is derived from an EMBL/GenBank/DDBJ whole genome shotgun (WGS) entry which is preliminary data.</text>
</comment>
<sequence>MDLDDYQTSFLLYAPAKNPHGWNLDLKSFAEALQAAFPEARCAVQQSDVSPGTVRLQFYTVTDEGEEFDGLANTDGRDNVLLIDNTAAEAAVFIEWLRDSVLPDPDLIRFSSELAVESGIETDWRVPAVGHREAIIDELKQHIRVVAGM</sequence>
<gene>
    <name evidence="1" type="ORF">OKJ48_25575</name>
</gene>
<proteinExistence type="predicted"/>
<organism evidence="1 2">
    <name type="scientific">Streptomyces kunmingensis</name>
    <dbReference type="NCBI Taxonomy" id="68225"/>
    <lineage>
        <taxon>Bacteria</taxon>
        <taxon>Bacillati</taxon>
        <taxon>Actinomycetota</taxon>
        <taxon>Actinomycetes</taxon>
        <taxon>Kitasatosporales</taxon>
        <taxon>Streptomycetaceae</taxon>
        <taxon>Streptomyces</taxon>
    </lineage>
</organism>
<name>A0ABU6CFU7_9ACTN</name>
<accession>A0ABU6CFU7</accession>
<keyword evidence="2" id="KW-1185">Reference proteome</keyword>
<dbReference type="RefSeq" id="WP_324771318.1">
    <property type="nucleotide sequence ID" value="NZ_BAAATS010000017.1"/>
</dbReference>
<reference evidence="1 2" key="1">
    <citation type="submission" date="2022-10" db="EMBL/GenBank/DDBJ databases">
        <authorList>
            <person name="Xie J."/>
            <person name="Shen N."/>
        </authorList>
    </citation>
    <scope>NUCLEOTIDE SEQUENCE [LARGE SCALE GENOMIC DNA]</scope>
    <source>
        <strain evidence="1 2">DSM 41681</strain>
    </source>
</reference>
<protein>
    <submittedName>
        <fullName evidence="1">Uncharacterized protein</fullName>
    </submittedName>
</protein>
<dbReference type="EMBL" id="JAOZYB010000257">
    <property type="protein sequence ID" value="MEB3963584.1"/>
    <property type="molecule type" value="Genomic_DNA"/>
</dbReference>
<evidence type="ECO:0000313" key="2">
    <source>
        <dbReference type="Proteomes" id="UP001352223"/>
    </source>
</evidence>
<dbReference type="Proteomes" id="UP001352223">
    <property type="component" value="Unassembled WGS sequence"/>
</dbReference>